<dbReference type="AGR" id="WB:WBGene00015815"/>
<reference evidence="2 3" key="1">
    <citation type="journal article" date="1998" name="Science">
        <title>Genome sequence of the nematode C. elegans: a platform for investigating biology.</title>
        <authorList>
            <consortium name="The C. elegans sequencing consortium"/>
            <person name="Sulson J.E."/>
            <person name="Waterston R."/>
        </authorList>
    </citation>
    <scope>NUCLEOTIDE SEQUENCE [LARGE SCALE GENOMIC DNA]</scope>
    <source>
        <strain evidence="2 3">Bristol N2</strain>
    </source>
</reference>
<evidence type="ECO:0000313" key="3">
    <source>
        <dbReference type="Proteomes" id="UP000001940"/>
    </source>
</evidence>
<organism evidence="2 3">
    <name type="scientific">Caenorhabditis elegans</name>
    <dbReference type="NCBI Taxonomy" id="6239"/>
    <lineage>
        <taxon>Eukaryota</taxon>
        <taxon>Metazoa</taxon>
        <taxon>Ecdysozoa</taxon>
        <taxon>Nematoda</taxon>
        <taxon>Chromadorea</taxon>
        <taxon>Rhabditida</taxon>
        <taxon>Rhabditina</taxon>
        <taxon>Rhabditomorpha</taxon>
        <taxon>Rhabditoidea</taxon>
        <taxon>Rhabditidae</taxon>
        <taxon>Peloderinae</taxon>
        <taxon>Caenorhabditis</taxon>
    </lineage>
</organism>
<dbReference type="EMBL" id="BX284602">
    <property type="protein sequence ID" value="CCD62419.1"/>
    <property type="molecule type" value="Genomic_DNA"/>
</dbReference>
<dbReference type="GeneID" id="173758"/>
<dbReference type="SMR" id="Q6A578"/>
<sequence length="431" mass="50665">MHHEHRDEALKDFRHHLRRGVTTTRYMKRFDNSAMFNLSMDAKCTLAEYVVYSRTGDRLVGFTDETEETDNLKEASTKKHVPTTTVRKMMDEAVVETFKNDTESIKTSREGMCKEVDELNIPQRLEALESLVIDEAELFQQVKDTHKQLSDRYNTIKNRVVSNDQMFTFYNSNSDLDQLAEIVKFFEVTQARADELRACAECDVRMAQNHENLLRQNRDKNGKMQKYCVKQREIVDDWAERMKMVYVTCRDVVALQFRLDRYLKTLISHYRKRHMEKLLESSELTQEAKTNVIDHNVTIDILTFSAKIKGFMDEVEKSLVVEPASQEYRDAFVSYMNDVRTQLGEYHWKAKLTQDKTLAEKDTLAALRTRIRQKEREVSNTSDEMKRMLKIYESLKEVDSLLAQREEISPAFQYALDSREAEEEDEEAEES</sequence>
<dbReference type="HOGENOM" id="CLU_023953_0_0_1"/>
<keyword evidence="3" id="KW-1185">Reference proteome</keyword>
<accession>Q6A578</accession>
<evidence type="ECO:0000313" key="4">
    <source>
        <dbReference type="WormBase" id="C16A11.2b"/>
    </source>
</evidence>
<dbReference type="PANTHER" id="PTHR16441">
    <property type="entry name" value="FIDIPIDINE"/>
    <property type="match status" value="1"/>
</dbReference>
<dbReference type="Proteomes" id="UP000001940">
    <property type="component" value="Chromosome II"/>
</dbReference>
<dbReference type="UCSC" id="C16A11.2a.1">
    <property type="organism name" value="c. elegans"/>
</dbReference>
<dbReference type="AlphaFoldDB" id="Q6A578"/>
<dbReference type="ExpressionAtlas" id="Q6A578">
    <property type="expression patterns" value="baseline and differential"/>
</dbReference>
<dbReference type="WormBase" id="C16A11.2b">
    <property type="protein sequence ID" value="CE36979"/>
    <property type="gene ID" value="WBGene00015815"/>
</dbReference>
<name>Q6A578_CAEEL</name>
<dbReference type="RefSeq" id="NP_001367390.1">
    <property type="nucleotide sequence ID" value="NM_001381387.3"/>
</dbReference>
<dbReference type="InterPro" id="IPR039116">
    <property type="entry name" value="CCDC93"/>
</dbReference>
<feature type="coiled-coil region" evidence="1">
    <location>
        <begin position="364"/>
        <end position="391"/>
    </location>
</feature>
<evidence type="ECO:0007829" key="5">
    <source>
        <dbReference type="PeptideAtlas" id="Q6A578"/>
    </source>
</evidence>
<protein>
    <submittedName>
        <fullName evidence="2">DUF4200 domain-containing protein</fullName>
    </submittedName>
</protein>
<evidence type="ECO:0000313" key="2">
    <source>
        <dbReference type="EMBL" id="CCD62419.1"/>
    </source>
</evidence>
<proteinExistence type="evidence at protein level"/>
<dbReference type="OrthoDB" id="16092at2759"/>
<dbReference type="PANTHER" id="PTHR16441:SF0">
    <property type="entry name" value="COILED-COIL DOMAIN-CONTAINING PROTEIN 93"/>
    <property type="match status" value="1"/>
</dbReference>
<dbReference type="PeptideAtlas" id="Q6A578"/>
<gene>
    <name evidence="2 4" type="ORF">C16A11.2</name>
    <name evidence="2" type="ORF">CELE_C16A11.2</name>
</gene>
<keyword evidence="1" id="KW-0175">Coiled coil</keyword>
<dbReference type="CTD" id="173758"/>
<evidence type="ECO:0000256" key="1">
    <source>
        <dbReference type="SAM" id="Coils"/>
    </source>
</evidence>
<keyword evidence="5" id="KW-1267">Proteomics identification</keyword>
<dbReference type="Bgee" id="WBGene00015815">
    <property type="expression patterns" value="Expressed in germ line (C elegans) and 4 other cell types or tissues"/>
</dbReference>